<dbReference type="RefSeq" id="WP_011309512.1">
    <property type="nucleotide sequence ID" value="NZ_AP024514.1"/>
</dbReference>
<dbReference type="PANTHER" id="PTHR21235:SF2">
    <property type="entry name" value="IMIDAZOLE GLYCEROL PHOSPHATE SYNTHASE HISHF"/>
    <property type="match status" value="1"/>
</dbReference>
<dbReference type="Gene3D" id="3.20.20.70">
    <property type="entry name" value="Aldolase class I"/>
    <property type="match status" value="1"/>
</dbReference>
<evidence type="ECO:0000256" key="12">
    <source>
        <dbReference type="RuleBase" id="RU003657"/>
    </source>
</evidence>
<sequence>MLNKRVIPCLDVNNGRVVKGTSFVNLRDAGDPVELAARYYREGADELVFLDISATTEERKTMAEVVEKVSKEVFIPLCVGGGLRSIADMTTLLRAGADKVSVNSAAVSDPDLISRGAEKFGRQCIVVAIDAKREGNSWQVYTHSGKKPTGLDAVEWAMKAEQLGAGEILLTSIDADGKNTGYDNELNREVGSRLNIPVIASGGAGSPEDLYNALDKGQADAVLAASIFHYGRYSIAEVKKYLKSKGLPVRLEN</sequence>
<evidence type="ECO:0000256" key="11">
    <source>
        <dbReference type="HAMAP-Rule" id="MF_01013"/>
    </source>
</evidence>
<comment type="subcellular location">
    <subcellularLocation>
        <location evidence="1 11">Cytoplasm</location>
    </subcellularLocation>
</comment>
<dbReference type="OrthoDB" id="9781903at2"/>
<proteinExistence type="inferred from homology"/>
<dbReference type="EC" id="4.3.2.10" evidence="11"/>
<dbReference type="UniPathway" id="UPA00031">
    <property type="reaction ID" value="UER00010"/>
</dbReference>
<comment type="similarity">
    <text evidence="3 11 12">Belongs to the HisA/HisF family.</text>
</comment>
<comment type="catalytic activity">
    <reaction evidence="10 11">
        <text>5-[(5-phospho-1-deoxy-D-ribulos-1-ylimino)methylamino]-1-(5-phospho-beta-D-ribosyl)imidazole-4-carboxamide + L-glutamine = D-erythro-1-(imidazol-4-yl)glycerol 3-phosphate + 5-amino-1-(5-phospho-beta-D-ribosyl)imidazole-4-carboxamide + L-glutamate + H(+)</text>
        <dbReference type="Rhea" id="RHEA:24793"/>
        <dbReference type="ChEBI" id="CHEBI:15378"/>
        <dbReference type="ChEBI" id="CHEBI:29985"/>
        <dbReference type="ChEBI" id="CHEBI:58278"/>
        <dbReference type="ChEBI" id="CHEBI:58359"/>
        <dbReference type="ChEBI" id="CHEBI:58475"/>
        <dbReference type="ChEBI" id="CHEBI:58525"/>
        <dbReference type="EC" id="4.3.2.10"/>
    </reaction>
</comment>
<name>A0A142VAD7_9CHLR</name>
<evidence type="ECO:0000313" key="13">
    <source>
        <dbReference type="EMBL" id="AMU86804.1"/>
    </source>
</evidence>
<dbReference type="AlphaFoldDB" id="A0A142VAD7"/>
<evidence type="ECO:0000256" key="1">
    <source>
        <dbReference type="ARBA" id="ARBA00004496"/>
    </source>
</evidence>
<dbReference type="Pfam" id="PF00977">
    <property type="entry name" value="His_biosynth"/>
    <property type="match status" value="1"/>
</dbReference>
<dbReference type="InterPro" id="IPR006062">
    <property type="entry name" value="His_biosynth"/>
</dbReference>
<evidence type="ECO:0000256" key="5">
    <source>
        <dbReference type="ARBA" id="ARBA00022490"/>
    </source>
</evidence>
<dbReference type="InterPro" id="IPR013785">
    <property type="entry name" value="Aldolase_TIM"/>
</dbReference>
<evidence type="ECO:0000256" key="4">
    <source>
        <dbReference type="ARBA" id="ARBA00011152"/>
    </source>
</evidence>
<evidence type="ECO:0000256" key="6">
    <source>
        <dbReference type="ARBA" id="ARBA00022605"/>
    </source>
</evidence>
<evidence type="ECO:0000256" key="9">
    <source>
        <dbReference type="ARBA" id="ARBA00025475"/>
    </source>
</evidence>
<reference evidence="13 14" key="1">
    <citation type="submission" date="2015-03" db="EMBL/GenBank/DDBJ databases">
        <title>Genomic characterization of Dehalococcoides mccartyi strain 11a5, an unusal plasmid-containing chloroethene dechlorinator.</title>
        <authorList>
            <person name="Zhao S."/>
            <person name="Ding C."/>
            <person name="He J."/>
        </authorList>
    </citation>
    <scope>NUCLEOTIDE SEQUENCE [LARGE SCALE GENOMIC DNA]</scope>
    <source>
        <strain evidence="13 14">11a5</strain>
    </source>
</reference>
<keyword evidence="7 11" id="KW-0368">Histidine biosynthesis</keyword>
<dbReference type="PANTHER" id="PTHR21235">
    <property type="entry name" value="IMIDAZOLE GLYCEROL PHOSPHATE SYNTHASE SUBUNIT HISF/H IGP SYNTHASE SUBUNIT HISF/H"/>
    <property type="match status" value="1"/>
</dbReference>
<dbReference type="GO" id="GO:0000105">
    <property type="term" value="P:L-histidine biosynthetic process"/>
    <property type="evidence" value="ECO:0007669"/>
    <property type="project" value="UniProtKB-UniRule"/>
</dbReference>
<evidence type="ECO:0000313" key="14">
    <source>
        <dbReference type="Proteomes" id="UP000076394"/>
    </source>
</evidence>
<dbReference type="Proteomes" id="UP000076394">
    <property type="component" value="Chromosome"/>
</dbReference>
<keyword evidence="6 11" id="KW-0028">Amino-acid biosynthesis</keyword>
<dbReference type="InterPro" id="IPR011060">
    <property type="entry name" value="RibuloseP-bd_barrel"/>
</dbReference>
<evidence type="ECO:0000256" key="10">
    <source>
        <dbReference type="ARBA" id="ARBA00047838"/>
    </source>
</evidence>
<evidence type="ECO:0000256" key="8">
    <source>
        <dbReference type="ARBA" id="ARBA00023239"/>
    </source>
</evidence>
<dbReference type="EMBL" id="CP011127">
    <property type="protein sequence ID" value="AMU86804.1"/>
    <property type="molecule type" value="Genomic_DNA"/>
</dbReference>
<dbReference type="HAMAP" id="MF_01013">
    <property type="entry name" value="HisF"/>
    <property type="match status" value="1"/>
</dbReference>
<organism evidence="13 14">
    <name type="scientific">Dehalococcoides mccartyi</name>
    <dbReference type="NCBI Taxonomy" id="61435"/>
    <lineage>
        <taxon>Bacteria</taxon>
        <taxon>Bacillati</taxon>
        <taxon>Chloroflexota</taxon>
        <taxon>Dehalococcoidia</taxon>
        <taxon>Dehalococcoidales</taxon>
        <taxon>Dehalococcoidaceae</taxon>
        <taxon>Dehalococcoides</taxon>
    </lineage>
</organism>
<evidence type="ECO:0000256" key="7">
    <source>
        <dbReference type="ARBA" id="ARBA00023102"/>
    </source>
</evidence>
<dbReference type="InterPro" id="IPR050064">
    <property type="entry name" value="IGPS_HisA/HisF"/>
</dbReference>
<dbReference type="SUPFAM" id="SSF51366">
    <property type="entry name" value="Ribulose-phoshate binding barrel"/>
    <property type="match status" value="1"/>
</dbReference>
<feature type="active site" evidence="11">
    <location>
        <position position="130"/>
    </location>
</feature>
<dbReference type="SMR" id="A0A142VAD7"/>
<dbReference type="GO" id="GO:0000107">
    <property type="term" value="F:imidazoleglycerol-phosphate synthase activity"/>
    <property type="evidence" value="ECO:0007669"/>
    <property type="project" value="UniProtKB-UniRule"/>
</dbReference>
<dbReference type="GO" id="GO:0016829">
    <property type="term" value="F:lyase activity"/>
    <property type="evidence" value="ECO:0007669"/>
    <property type="project" value="UniProtKB-KW"/>
</dbReference>
<accession>A0A142VAD7</accession>
<dbReference type="NCBIfam" id="TIGR00735">
    <property type="entry name" value="hisF"/>
    <property type="match status" value="1"/>
</dbReference>
<comment type="pathway">
    <text evidence="2 11">Amino-acid biosynthesis; L-histidine biosynthesis; L-histidine from 5-phospho-alpha-D-ribose 1-diphosphate: step 5/9.</text>
</comment>
<dbReference type="GO" id="GO:0005737">
    <property type="term" value="C:cytoplasm"/>
    <property type="evidence" value="ECO:0007669"/>
    <property type="project" value="UniProtKB-SubCell"/>
</dbReference>
<dbReference type="FunFam" id="3.20.20.70:FF:000006">
    <property type="entry name" value="Imidazole glycerol phosphate synthase subunit HisF"/>
    <property type="match status" value="1"/>
</dbReference>
<evidence type="ECO:0000256" key="3">
    <source>
        <dbReference type="ARBA" id="ARBA00009667"/>
    </source>
</evidence>
<keyword evidence="5 11" id="KW-0963">Cytoplasm</keyword>
<comment type="subunit">
    <text evidence="4 11">Heterodimer of HisH and HisF.</text>
</comment>
<gene>
    <name evidence="11" type="primary">hisF</name>
    <name evidence="13" type="ORF">Dm11a5_0978</name>
</gene>
<comment type="function">
    <text evidence="9 11">IGPS catalyzes the conversion of PRFAR and glutamine to IGP, AICAR and glutamate. The HisF subunit catalyzes the cyclization activity that produces IGP and AICAR from PRFAR using the ammonia provided by the HisH subunit.</text>
</comment>
<feature type="active site" evidence="11">
    <location>
        <position position="11"/>
    </location>
</feature>
<keyword evidence="8 11" id="KW-0456">Lyase</keyword>
<evidence type="ECO:0000256" key="2">
    <source>
        <dbReference type="ARBA" id="ARBA00005091"/>
    </source>
</evidence>
<dbReference type="PATRIC" id="fig|61435.13.peg.993"/>
<protein>
    <recommendedName>
        <fullName evidence="11">Imidazole glycerol phosphate synthase subunit HisF</fullName>
        <ecNumber evidence="11">4.3.2.10</ecNumber>
    </recommendedName>
    <alternativeName>
        <fullName evidence="11">IGP synthase cyclase subunit</fullName>
    </alternativeName>
    <alternativeName>
        <fullName evidence="11">IGP synthase subunit HisF</fullName>
    </alternativeName>
    <alternativeName>
        <fullName evidence="11">ImGP synthase subunit HisF</fullName>
        <shortName evidence="11">IGPS subunit HisF</shortName>
    </alternativeName>
</protein>
<dbReference type="CDD" id="cd04731">
    <property type="entry name" value="HisF"/>
    <property type="match status" value="1"/>
</dbReference>
<dbReference type="InterPro" id="IPR004651">
    <property type="entry name" value="HisF"/>
</dbReference>